<dbReference type="Proteomes" id="UP000501891">
    <property type="component" value="Chromosome"/>
</dbReference>
<dbReference type="AlphaFoldDB" id="A0A858R693"/>
<keyword evidence="1" id="KW-0812">Transmembrane</keyword>
<evidence type="ECO:0000259" key="2">
    <source>
        <dbReference type="Pfam" id="PF13386"/>
    </source>
</evidence>
<feature type="transmembrane region" description="Helical" evidence="1">
    <location>
        <begin position="238"/>
        <end position="258"/>
    </location>
</feature>
<sequence>MHDHAHHAAQAVPHLLEAASLWPLMAALFMTGLVGGFGHCTGMCGPFVMAQVAGGIANRPASADTVLRRAAGGVLVPYHLGRLTTYGLLGAVAGGLSGMVVQATGFRWVLVGFLALAATLFLLQGLGGLARWMPALAVFKNVSGLGWASQVGQALSRPLRPLFAKPGGLNGYLLGVTLGFLPCGFLYAALASAVGAGSMVGGLALMAAFALGTMPSLMTVGILGSVAGSRWVGVMKALTPALMLFNAGVVATMAWHAAG</sequence>
<name>A0A858R693_9PROT</name>
<dbReference type="Pfam" id="PF13386">
    <property type="entry name" value="DsbD_2"/>
    <property type="match status" value="1"/>
</dbReference>
<feature type="transmembrane region" description="Helical" evidence="1">
    <location>
        <begin position="21"/>
        <end position="39"/>
    </location>
</feature>
<evidence type="ECO:0000313" key="4">
    <source>
        <dbReference type="Proteomes" id="UP000501891"/>
    </source>
</evidence>
<keyword evidence="1" id="KW-0472">Membrane</keyword>
<keyword evidence="4" id="KW-1185">Reference proteome</keyword>
<dbReference type="PANTHER" id="PTHR42208:SF1">
    <property type="entry name" value="HEAVY METAL TRANSPORTER"/>
    <property type="match status" value="1"/>
</dbReference>
<feature type="domain" description="Urease accessory protein UreH-like transmembrane" evidence="2">
    <location>
        <begin position="28"/>
        <end position="245"/>
    </location>
</feature>
<evidence type="ECO:0000256" key="1">
    <source>
        <dbReference type="SAM" id="Phobius"/>
    </source>
</evidence>
<gene>
    <name evidence="3" type="ORF">HHL28_05995</name>
</gene>
<dbReference type="InterPro" id="IPR039447">
    <property type="entry name" value="UreH-like_TM_dom"/>
</dbReference>
<feature type="transmembrane region" description="Helical" evidence="1">
    <location>
        <begin position="108"/>
        <end position="126"/>
    </location>
</feature>
<evidence type="ECO:0000313" key="3">
    <source>
        <dbReference type="EMBL" id="QJE72703.1"/>
    </source>
</evidence>
<organism evidence="3 4">
    <name type="scientific">Aerophototrophica crusticola</name>
    <dbReference type="NCBI Taxonomy" id="1709002"/>
    <lineage>
        <taxon>Bacteria</taxon>
        <taxon>Pseudomonadati</taxon>
        <taxon>Pseudomonadota</taxon>
        <taxon>Alphaproteobacteria</taxon>
        <taxon>Rhodospirillales</taxon>
        <taxon>Rhodospirillaceae</taxon>
        <taxon>Aerophototrophica</taxon>
    </lineage>
</organism>
<feature type="transmembrane region" description="Helical" evidence="1">
    <location>
        <begin position="169"/>
        <end position="190"/>
    </location>
</feature>
<keyword evidence="1" id="KW-1133">Transmembrane helix</keyword>
<reference evidence="3" key="1">
    <citation type="submission" date="2020-04" db="EMBL/GenBank/DDBJ databases">
        <title>A desert anoxygenic phototrophic bacterium fixes CO2 using RubisCO under aerobic conditions.</title>
        <authorList>
            <person name="Tang K."/>
        </authorList>
    </citation>
    <scope>NUCLEOTIDE SEQUENCE [LARGE SCALE GENOMIC DNA]</scope>
    <source>
        <strain evidence="3">MIMtkB3</strain>
    </source>
</reference>
<proteinExistence type="predicted"/>
<dbReference type="PANTHER" id="PTHR42208">
    <property type="entry name" value="HEAVY METAL TRANSPORTER-RELATED"/>
    <property type="match status" value="1"/>
</dbReference>
<feature type="transmembrane region" description="Helical" evidence="1">
    <location>
        <begin position="202"/>
        <end position="226"/>
    </location>
</feature>
<dbReference type="EMBL" id="CP051775">
    <property type="protein sequence ID" value="QJE72703.1"/>
    <property type="molecule type" value="Genomic_DNA"/>
</dbReference>
<dbReference type="KEGG" id="acru:HHL28_05995"/>
<accession>A0A858R693</accession>
<protein>
    <submittedName>
        <fullName evidence="3">Sulfite exporter TauE/SafE family protein</fullName>
    </submittedName>
</protein>